<evidence type="ECO:0000313" key="2">
    <source>
        <dbReference type="Proteomes" id="UP000501076"/>
    </source>
</evidence>
<proteinExistence type="predicted"/>
<dbReference type="AlphaFoldDB" id="A0A6M6E5H0"/>
<organism evidence="1 2">
    <name type="scientific">Priestia megaterium</name>
    <name type="common">Bacillus megaterium</name>
    <dbReference type="NCBI Taxonomy" id="1404"/>
    <lineage>
        <taxon>Bacteria</taxon>
        <taxon>Bacillati</taxon>
        <taxon>Bacillota</taxon>
        <taxon>Bacilli</taxon>
        <taxon>Bacillales</taxon>
        <taxon>Bacillaceae</taxon>
        <taxon>Priestia</taxon>
    </lineage>
</organism>
<gene>
    <name evidence="1" type="ORF">FDZ14_30295</name>
</gene>
<name>A0A6M6E5H0_PRIMG</name>
<protein>
    <submittedName>
        <fullName evidence="1">Uncharacterized protein</fullName>
    </submittedName>
</protein>
<dbReference type="EMBL" id="CP045273">
    <property type="protein sequence ID" value="QJX80379.1"/>
    <property type="molecule type" value="Genomic_DNA"/>
</dbReference>
<reference evidence="1 2" key="1">
    <citation type="submission" date="2019-10" db="EMBL/GenBank/DDBJ databases">
        <title>Complete genome sequences for adaption low water activity.</title>
        <authorList>
            <person name="Zhao L."/>
            <person name="Zhong J."/>
        </authorList>
    </citation>
    <scope>NUCLEOTIDE SEQUENCE [LARGE SCALE GENOMIC DNA]</scope>
    <source>
        <strain evidence="1 2">FDU301</strain>
        <plasmid evidence="2">pfdu301a</plasmid>
    </source>
</reference>
<geneLocation type="plasmid" evidence="2">
    <name>pfdu301a</name>
</geneLocation>
<sequence>MKQHILDNFTNVDMRGLRLPVINIFYNTLDIPNKYAARLSDINQPTNVVVIKDTLEEIRSVIPAGLTRISRQPDEHPTIVETWL</sequence>
<dbReference type="RefSeq" id="WP_171778368.1">
    <property type="nucleotide sequence ID" value="NZ_CP045273.1"/>
</dbReference>
<evidence type="ECO:0000313" key="1">
    <source>
        <dbReference type="EMBL" id="QJX80379.1"/>
    </source>
</evidence>
<dbReference type="Proteomes" id="UP000501076">
    <property type="component" value="Plasmid pFDU301A"/>
</dbReference>
<accession>A0A6M6E5H0</accession>
<keyword evidence="1" id="KW-0614">Plasmid</keyword>